<feature type="domain" description="CBS" evidence="10">
    <location>
        <begin position="82"/>
        <end position="144"/>
    </location>
</feature>
<evidence type="ECO:0000259" key="10">
    <source>
        <dbReference type="PROSITE" id="PS51371"/>
    </source>
</evidence>
<gene>
    <name evidence="11" type="ORF">C7S18_18460</name>
</gene>
<keyword evidence="6 9" id="KW-1133">Transmembrane helix</keyword>
<evidence type="ECO:0000313" key="12">
    <source>
        <dbReference type="Proteomes" id="UP000241074"/>
    </source>
</evidence>
<keyword evidence="5" id="KW-0460">Magnesium</keyword>
<dbReference type="SUPFAM" id="SSF158791">
    <property type="entry name" value="MgtE N-terminal domain-like"/>
    <property type="match status" value="1"/>
</dbReference>
<feature type="transmembrane region" description="Helical" evidence="9">
    <location>
        <begin position="373"/>
        <end position="396"/>
    </location>
</feature>
<evidence type="ECO:0000256" key="2">
    <source>
        <dbReference type="ARBA" id="ARBA00009749"/>
    </source>
</evidence>
<evidence type="ECO:0000256" key="5">
    <source>
        <dbReference type="ARBA" id="ARBA00022842"/>
    </source>
</evidence>
<feature type="transmembrane region" description="Helical" evidence="9">
    <location>
        <begin position="254"/>
        <end position="280"/>
    </location>
</feature>
<keyword evidence="8" id="KW-0129">CBS domain</keyword>
<evidence type="ECO:0000313" key="11">
    <source>
        <dbReference type="EMBL" id="AVP99037.1"/>
    </source>
</evidence>
<evidence type="ECO:0000256" key="7">
    <source>
        <dbReference type="ARBA" id="ARBA00023136"/>
    </source>
</evidence>
<dbReference type="SUPFAM" id="SSF54631">
    <property type="entry name" value="CBS-domain pair"/>
    <property type="match status" value="1"/>
</dbReference>
<dbReference type="Gene3D" id="3.10.580.10">
    <property type="entry name" value="CBS-domain"/>
    <property type="match status" value="1"/>
</dbReference>
<dbReference type="PANTHER" id="PTHR41394:SF5">
    <property type="entry name" value="SLC41A_MGTE INTEGRAL MEMBRANE DOMAIN-CONTAINING PROTEIN"/>
    <property type="match status" value="1"/>
</dbReference>
<dbReference type="OrthoDB" id="9790355at2"/>
<dbReference type="Gene3D" id="1.10.357.20">
    <property type="entry name" value="SLC41 divalent cation transporters, integral membrane domain"/>
    <property type="match status" value="1"/>
</dbReference>
<accession>A0A2P1PW06</accession>
<keyword evidence="12" id="KW-1185">Reference proteome</keyword>
<dbReference type="GO" id="GO:0016020">
    <property type="term" value="C:membrane"/>
    <property type="evidence" value="ECO:0007669"/>
    <property type="project" value="UniProtKB-SubCell"/>
</dbReference>
<dbReference type="EMBL" id="CP027860">
    <property type="protein sequence ID" value="AVP99037.1"/>
    <property type="molecule type" value="Genomic_DNA"/>
</dbReference>
<dbReference type="PROSITE" id="PS51371">
    <property type="entry name" value="CBS"/>
    <property type="match status" value="2"/>
</dbReference>
<dbReference type="RefSeq" id="WP_106892956.1">
    <property type="nucleotide sequence ID" value="NZ_CP027860.1"/>
</dbReference>
<name>A0A2P1PW06_9GAMM</name>
<keyword evidence="4 9" id="KW-0812">Transmembrane</keyword>
<dbReference type="InterPro" id="IPR046342">
    <property type="entry name" value="CBS_dom_sf"/>
</dbReference>
<evidence type="ECO:0000256" key="3">
    <source>
        <dbReference type="ARBA" id="ARBA00022448"/>
    </source>
</evidence>
<comment type="subcellular location">
    <subcellularLocation>
        <location evidence="1">Membrane</location>
        <topology evidence="1">Multi-pass membrane protein</topology>
    </subcellularLocation>
</comment>
<dbReference type="Pfam" id="PF00571">
    <property type="entry name" value="CBS"/>
    <property type="match status" value="2"/>
</dbReference>
<evidence type="ECO:0000256" key="4">
    <source>
        <dbReference type="ARBA" id="ARBA00022692"/>
    </source>
</evidence>
<feature type="transmembrane region" description="Helical" evidence="9">
    <location>
        <begin position="331"/>
        <end position="352"/>
    </location>
</feature>
<keyword evidence="3" id="KW-0813">Transport</keyword>
<dbReference type="SUPFAM" id="SSF161093">
    <property type="entry name" value="MgtE membrane domain-like"/>
    <property type="match status" value="1"/>
</dbReference>
<dbReference type="PANTHER" id="PTHR41394">
    <property type="entry name" value="MAGNESIUM TRANSPORTER MGTE"/>
    <property type="match status" value="1"/>
</dbReference>
<dbReference type="KEGG" id="xba:C7S18_18460"/>
<reference evidence="11 12" key="1">
    <citation type="submission" date="2018-03" db="EMBL/GenBank/DDBJ databases">
        <title>Ahniella affigens gen. nov., sp. nov., a gammaproteobacterium isolated from sandy soil near a stream.</title>
        <authorList>
            <person name="Ko Y."/>
            <person name="Kim J.-H."/>
        </authorList>
    </citation>
    <scope>NUCLEOTIDE SEQUENCE [LARGE SCALE GENOMIC DNA]</scope>
    <source>
        <strain evidence="11 12">D13</strain>
    </source>
</reference>
<dbReference type="GO" id="GO:0008324">
    <property type="term" value="F:monoatomic cation transmembrane transporter activity"/>
    <property type="evidence" value="ECO:0007669"/>
    <property type="project" value="InterPro"/>
</dbReference>
<evidence type="ECO:0000256" key="1">
    <source>
        <dbReference type="ARBA" id="ARBA00004141"/>
    </source>
</evidence>
<dbReference type="Pfam" id="PF01769">
    <property type="entry name" value="MgtE"/>
    <property type="match status" value="1"/>
</dbReference>
<feature type="domain" description="CBS" evidence="10">
    <location>
        <begin position="145"/>
        <end position="201"/>
    </location>
</feature>
<proteinExistence type="inferred from homology"/>
<dbReference type="InterPro" id="IPR000644">
    <property type="entry name" value="CBS_dom"/>
</dbReference>
<dbReference type="Proteomes" id="UP000241074">
    <property type="component" value="Chromosome"/>
</dbReference>
<keyword evidence="7 9" id="KW-0472">Membrane</keyword>
<dbReference type="AlphaFoldDB" id="A0A2P1PW06"/>
<evidence type="ECO:0000256" key="9">
    <source>
        <dbReference type="SAM" id="Phobius"/>
    </source>
</evidence>
<comment type="similarity">
    <text evidence="2">Belongs to the SLC41A transporter family.</text>
</comment>
<dbReference type="InterPro" id="IPR006667">
    <property type="entry name" value="SLC41_membr_dom"/>
</dbReference>
<feature type="transmembrane region" description="Helical" evidence="9">
    <location>
        <begin position="301"/>
        <end position="325"/>
    </location>
</feature>
<sequence>MERLLEQVKTTDPISAAKLLAELSDAEVADILVQMNPGFAIEILEEFPAERRPGVANAAPNGVGQLWLNDRQFEESTVGRLMERPLAVFRPDTQVAEVIEALRELIKKTFVVYVFVTEADGRLVGVVAFRELLFAGREQPLSAVMIKNPFALKPHTQLVDAMREVVTRHYPAYPVCDDQGRLVGSVRGQVMFEQQAFEISAQAGSMVGVEKEERLATPWLQSFKFRHPWLQLNLLTAFIAAGVVGVFQDAINQIVLLAVFLPVLAGQCGNTGCQALAVTLRGMTLGELKPGQARRLLIKEIGLGAGNGFIVGLVAGTGMYLMAHWQQNPSALMLAAITAFSMAASCALSGAAGAMIPQIMKRLGADPATASSIFLTTATDVVSMGVFLSLSTWLVLGG</sequence>
<protein>
    <submittedName>
        <fullName evidence="11">Magnesium transporter</fullName>
    </submittedName>
</protein>
<evidence type="ECO:0000256" key="6">
    <source>
        <dbReference type="ARBA" id="ARBA00022989"/>
    </source>
</evidence>
<dbReference type="InterPro" id="IPR036739">
    <property type="entry name" value="SLC41_membr_dom_sf"/>
</dbReference>
<reference evidence="11 12" key="2">
    <citation type="submission" date="2018-03" db="EMBL/GenBank/DDBJ databases">
        <authorList>
            <person name="Keele B.F."/>
        </authorList>
    </citation>
    <scope>NUCLEOTIDE SEQUENCE [LARGE SCALE GENOMIC DNA]</scope>
    <source>
        <strain evidence="11 12">D13</strain>
    </source>
</reference>
<organism evidence="11 12">
    <name type="scientific">Ahniella affigens</name>
    <dbReference type="NCBI Taxonomy" id="2021234"/>
    <lineage>
        <taxon>Bacteria</taxon>
        <taxon>Pseudomonadati</taxon>
        <taxon>Pseudomonadota</taxon>
        <taxon>Gammaproteobacteria</taxon>
        <taxon>Lysobacterales</taxon>
        <taxon>Rhodanobacteraceae</taxon>
        <taxon>Ahniella</taxon>
    </lineage>
</organism>
<evidence type="ECO:0000256" key="8">
    <source>
        <dbReference type="PROSITE-ProRule" id="PRU00703"/>
    </source>
</evidence>
<feature type="transmembrane region" description="Helical" evidence="9">
    <location>
        <begin position="229"/>
        <end position="248"/>
    </location>
</feature>